<reference evidence="2" key="1">
    <citation type="journal article" date="2017" name="Nat. Ecol. Evol.">
        <title>Genome expansion and lineage-specific genetic innovations in the forest pathogenic fungi Armillaria.</title>
        <authorList>
            <person name="Sipos G."/>
            <person name="Prasanna A.N."/>
            <person name="Walter M.C."/>
            <person name="O'Connor E."/>
            <person name="Balint B."/>
            <person name="Krizsan K."/>
            <person name="Kiss B."/>
            <person name="Hess J."/>
            <person name="Varga T."/>
            <person name="Slot J."/>
            <person name="Riley R."/>
            <person name="Boka B."/>
            <person name="Rigling D."/>
            <person name="Barry K."/>
            <person name="Lee J."/>
            <person name="Mihaltcheva S."/>
            <person name="LaButti K."/>
            <person name="Lipzen A."/>
            <person name="Waldron R."/>
            <person name="Moloney N.M."/>
            <person name="Sperisen C."/>
            <person name="Kredics L."/>
            <person name="Vagvoelgyi C."/>
            <person name="Patrignani A."/>
            <person name="Fitzpatrick D."/>
            <person name="Nagy I."/>
            <person name="Doyle S."/>
            <person name="Anderson J.B."/>
            <person name="Grigoriev I.V."/>
            <person name="Gueldener U."/>
            <person name="Muensterkoetter M."/>
            <person name="Nagy L.G."/>
        </authorList>
    </citation>
    <scope>NUCLEOTIDE SEQUENCE [LARGE SCALE GENOMIC DNA]</scope>
    <source>
        <strain evidence="2">28-4</strain>
    </source>
</reference>
<accession>A0A2H3BL91</accession>
<organism evidence="1 2">
    <name type="scientific">Armillaria solidipes</name>
    <dbReference type="NCBI Taxonomy" id="1076256"/>
    <lineage>
        <taxon>Eukaryota</taxon>
        <taxon>Fungi</taxon>
        <taxon>Dikarya</taxon>
        <taxon>Basidiomycota</taxon>
        <taxon>Agaricomycotina</taxon>
        <taxon>Agaricomycetes</taxon>
        <taxon>Agaricomycetidae</taxon>
        <taxon>Agaricales</taxon>
        <taxon>Marasmiineae</taxon>
        <taxon>Physalacriaceae</taxon>
        <taxon>Armillaria</taxon>
    </lineage>
</organism>
<evidence type="ECO:0000313" key="2">
    <source>
        <dbReference type="Proteomes" id="UP000218334"/>
    </source>
</evidence>
<dbReference type="Proteomes" id="UP000218334">
    <property type="component" value="Unassembled WGS sequence"/>
</dbReference>
<dbReference type="AlphaFoldDB" id="A0A2H3BL91"/>
<evidence type="ECO:0000313" key="1">
    <source>
        <dbReference type="EMBL" id="PBK70430.1"/>
    </source>
</evidence>
<sequence length="183" mass="20473">MTAVKRPRVLFHHAKGMQKEHDYSPLDPQYDAKAMCIKAWLQLSTSDPASDHRVIFSGLSAVILEKSVYASNHHGLLVSPHYHLFRDDNPPTSAEYSFIDELNRCEKGIPLFAVMTYLMLPNTSVRKGVLPAIRNPITPRAKAAESDSQDLRETPNTRVGTAVAKMSMVLLCISPFRKAEARL</sequence>
<proteinExistence type="predicted"/>
<name>A0A2H3BL91_9AGAR</name>
<keyword evidence="2" id="KW-1185">Reference proteome</keyword>
<protein>
    <submittedName>
        <fullName evidence="1">Uncharacterized protein</fullName>
    </submittedName>
</protein>
<dbReference type="STRING" id="1076256.A0A2H3BL91"/>
<gene>
    <name evidence="1" type="ORF">ARMSODRAFT_112130</name>
</gene>
<dbReference type="EMBL" id="KZ293426">
    <property type="protein sequence ID" value="PBK70430.1"/>
    <property type="molecule type" value="Genomic_DNA"/>
</dbReference>